<keyword evidence="15" id="KW-1185">Reference proteome</keyword>
<dbReference type="SMR" id="A0A6P8DEI0"/>
<evidence type="ECO:0000256" key="7">
    <source>
        <dbReference type="ARBA" id="ARBA00022989"/>
    </source>
</evidence>
<dbReference type="Pfam" id="PF00067">
    <property type="entry name" value="p450"/>
    <property type="match status" value="1"/>
</dbReference>
<evidence type="ECO:0000256" key="1">
    <source>
        <dbReference type="ARBA" id="ARBA00001971"/>
    </source>
</evidence>
<keyword evidence="9 12" id="KW-0408">Iron</keyword>
<feature type="binding site" description="axial binding residue" evidence="12">
    <location>
        <position position="466"/>
    </location>
    <ligand>
        <name>heme</name>
        <dbReference type="ChEBI" id="CHEBI:30413"/>
    </ligand>
    <ligandPart>
        <name>Fe</name>
        <dbReference type="ChEBI" id="CHEBI:18248"/>
    </ligandPart>
</feature>
<proteinExistence type="inferred from homology"/>
<feature type="transmembrane region" description="Helical" evidence="14">
    <location>
        <begin position="12"/>
        <end position="29"/>
    </location>
</feature>
<evidence type="ECO:0000256" key="3">
    <source>
        <dbReference type="ARBA" id="ARBA00010617"/>
    </source>
</evidence>
<evidence type="ECO:0000256" key="8">
    <source>
        <dbReference type="ARBA" id="ARBA00023002"/>
    </source>
</evidence>
<dbReference type="PRINTS" id="PR00385">
    <property type="entry name" value="P450"/>
</dbReference>
<dbReference type="InterPro" id="IPR002401">
    <property type="entry name" value="Cyt_P450_E_grp-I"/>
</dbReference>
<dbReference type="PANTHER" id="PTHR24282">
    <property type="entry name" value="CYTOCHROME P450 FAMILY MEMBER"/>
    <property type="match status" value="1"/>
</dbReference>
<accession>A0A6P8DEI0</accession>
<name>A0A6P8DEI0_PUNGR</name>
<dbReference type="GO" id="GO:0020037">
    <property type="term" value="F:heme binding"/>
    <property type="evidence" value="ECO:0007669"/>
    <property type="project" value="InterPro"/>
</dbReference>
<dbReference type="Proteomes" id="UP000515151">
    <property type="component" value="Chromosome 5"/>
</dbReference>
<reference evidence="16" key="2">
    <citation type="submission" date="2025-08" db="UniProtKB">
        <authorList>
            <consortium name="RefSeq"/>
        </authorList>
    </citation>
    <scope>IDENTIFICATION</scope>
    <source>
        <tissue evidence="16">Leaf</tissue>
    </source>
</reference>
<dbReference type="InterPro" id="IPR001128">
    <property type="entry name" value="Cyt_P450"/>
</dbReference>
<dbReference type="PANTHER" id="PTHR24282:SF196">
    <property type="entry name" value="CYTOCHROME P450 714C2"/>
    <property type="match status" value="1"/>
</dbReference>
<dbReference type="InterPro" id="IPR017972">
    <property type="entry name" value="Cyt_P450_CS"/>
</dbReference>
<dbReference type="RefSeq" id="XP_031395637.1">
    <property type="nucleotide sequence ID" value="XM_031539777.1"/>
</dbReference>
<comment type="similarity">
    <text evidence="3 13">Belongs to the cytochrome P450 family.</text>
</comment>
<evidence type="ECO:0000256" key="13">
    <source>
        <dbReference type="RuleBase" id="RU000461"/>
    </source>
</evidence>
<gene>
    <name evidence="16" type="primary">LOC116206939</name>
</gene>
<organism evidence="15 16">
    <name type="scientific">Punica granatum</name>
    <name type="common">Pomegranate</name>
    <dbReference type="NCBI Taxonomy" id="22663"/>
    <lineage>
        <taxon>Eukaryota</taxon>
        <taxon>Viridiplantae</taxon>
        <taxon>Streptophyta</taxon>
        <taxon>Embryophyta</taxon>
        <taxon>Tracheophyta</taxon>
        <taxon>Spermatophyta</taxon>
        <taxon>Magnoliopsida</taxon>
        <taxon>eudicotyledons</taxon>
        <taxon>Gunneridae</taxon>
        <taxon>Pentapetalae</taxon>
        <taxon>rosids</taxon>
        <taxon>malvids</taxon>
        <taxon>Myrtales</taxon>
        <taxon>Lythraceae</taxon>
        <taxon>Punica</taxon>
    </lineage>
</organism>
<keyword evidence="4 12" id="KW-0349">Heme</keyword>
<dbReference type="AlphaFoldDB" id="A0A6P8DEI0"/>
<dbReference type="InterPro" id="IPR036396">
    <property type="entry name" value="Cyt_P450_sf"/>
</dbReference>
<dbReference type="PRINTS" id="PR00463">
    <property type="entry name" value="EP450I"/>
</dbReference>
<dbReference type="GO" id="GO:0016020">
    <property type="term" value="C:membrane"/>
    <property type="evidence" value="ECO:0007669"/>
    <property type="project" value="UniProtKB-SubCell"/>
</dbReference>
<evidence type="ECO:0000256" key="10">
    <source>
        <dbReference type="ARBA" id="ARBA00023033"/>
    </source>
</evidence>
<evidence type="ECO:0000256" key="4">
    <source>
        <dbReference type="ARBA" id="ARBA00022617"/>
    </source>
</evidence>
<dbReference type="GO" id="GO:0005506">
    <property type="term" value="F:iron ion binding"/>
    <property type="evidence" value="ECO:0007669"/>
    <property type="project" value="InterPro"/>
</dbReference>
<evidence type="ECO:0000313" key="15">
    <source>
        <dbReference type="Proteomes" id="UP000515151"/>
    </source>
</evidence>
<evidence type="ECO:0000256" key="6">
    <source>
        <dbReference type="ARBA" id="ARBA00022723"/>
    </source>
</evidence>
<comment type="cofactor">
    <cofactor evidence="1 12">
        <name>heme</name>
        <dbReference type="ChEBI" id="CHEBI:30413"/>
    </cofactor>
</comment>
<keyword evidence="11 14" id="KW-0472">Membrane</keyword>
<protein>
    <submittedName>
        <fullName evidence="16">LOW QUALITY PROTEIN: cytochrome P450 714C2-like</fullName>
    </submittedName>
</protein>
<keyword evidence="5 14" id="KW-0812">Transmembrane</keyword>
<comment type="subcellular location">
    <subcellularLocation>
        <location evidence="2">Membrane</location>
        <topology evidence="2">Single-pass membrane protein</topology>
    </subcellularLocation>
</comment>
<evidence type="ECO:0000256" key="12">
    <source>
        <dbReference type="PIRSR" id="PIRSR602401-1"/>
    </source>
</evidence>
<dbReference type="InterPro" id="IPR050665">
    <property type="entry name" value="Cytochrome_P450_Monooxygen"/>
</dbReference>
<reference evidence="15" key="1">
    <citation type="journal article" date="2020" name="Plant Biotechnol. J.">
        <title>The pomegranate (Punica granatum L.) draft genome dissects genetic divergence between soft- and hard-seeded cultivars.</title>
        <authorList>
            <person name="Luo X."/>
            <person name="Li H."/>
            <person name="Wu Z."/>
            <person name="Yao W."/>
            <person name="Zhao P."/>
            <person name="Cao D."/>
            <person name="Yu H."/>
            <person name="Li K."/>
            <person name="Poudel K."/>
            <person name="Zhao D."/>
            <person name="Zhang F."/>
            <person name="Xia X."/>
            <person name="Chen L."/>
            <person name="Wang Q."/>
            <person name="Jing D."/>
            <person name="Cao S."/>
        </authorList>
    </citation>
    <scope>NUCLEOTIDE SEQUENCE [LARGE SCALE GENOMIC DNA]</scope>
    <source>
        <strain evidence="15">cv. Tunisia</strain>
    </source>
</reference>
<dbReference type="GeneID" id="116206939"/>
<evidence type="ECO:0000256" key="5">
    <source>
        <dbReference type="ARBA" id="ARBA00022692"/>
    </source>
</evidence>
<dbReference type="PROSITE" id="PS00086">
    <property type="entry name" value="CYTOCHROME_P450"/>
    <property type="match status" value="1"/>
</dbReference>
<dbReference type="SUPFAM" id="SSF48264">
    <property type="entry name" value="Cytochrome P450"/>
    <property type="match status" value="1"/>
</dbReference>
<evidence type="ECO:0000256" key="11">
    <source>
        <dbReference type="ARBA" id="ARBA00023136"/>
    </source>
</evidence>
<dbReference type="GO" id="GO:0004497">
    <property type="term" value="F:monooxygenase activity"/>
    <property type="evidence" value="ECO:0007669"/>
    <property type="project" value="UniProtKB-KW"/>
</dbReference>
<sequence length="519" mass="58255">MEIALRLFDRKVVTAVAVVFFLRLVFRLYNTLVVKPRKLRQMLKEQGIDGPHQTLLLGNIREIRKARTSSSPKASPGVKPIHHDCAGALFPFFEQWRKQYGEMFVFGLGNTQIVYVKQPDVVKDMTTCTSLDLGKPSYQHKERGPLLGQGILTSNGTVWAHQRKILAPELSMEKVKGMVGLVNESTSTLVKSWKSLVEDGAGAADINIDEHMRSFSGDVISRACFGSNYAKGKEIFVKLRALKEAMSKKVLSTGIPGMRYIPTKSNRRGWALEKEMKTLILDVVKERQAAAYEKDLLQMVLEGAKNSDLSQEAANRFIVDNCKNIYLAGFETTAVSATWSLMLLAAYPEWQDRVRSEALEICGSHLPDSDMLRKMKQLNMVIHESLRLYSPVPVVSREALKDMKFGDLKVPEGVNVWSLVLNLHTDPEIWGPDAFEFNPERFANGITGACKLPHLYMPFGVGPRVCLGQNLAMVELKILLSQLVCNFSFTLSPKYVHSPAIRLVIEPEFGVNIMVKKLR</sequence>
<dbReference type="OrthoDB" id="1470350at2759"/>
<evidence type="ECO:0000256" key="2">
    <source>
        <dbReference type="ARBA" id="ARBA00004167"/>
    </source>
</evidence>
<dbReference type="GO" id="GO:0016705">
    <property type="term" value="F:oxidoreductase activity, acting on paired donors, with incorporation or reduction of molecular oxygen"/>
    <property type="evidence" value="ECO:0007669"/>
    <property type="project" value="InterPro"/>
</dbReference>
<keyword evidence="6 12" id="KW-0479">Metal-binding</keyword>
<evidence type="ECO:0000313" key="16">
    <source>
        <dbReference type="RefSeq" id="XP_031395637.1"/>
    </source>
</evidence>
<dbReference type="Gene3D" id="1.10.630.10">
    <property type="entry name" value="Cytochrome P450"/>
    <property type="match status" value="1"/>
</dbReference>
<keyword evidence="10 13" id="KW-0503">Monooxygenase</keyword>
<keyword evidence="7 14" id="KW-1133">Transmembrane helix</keyword>
<keyword evidence="8 13" id="KW-0560">Oxidoreductase</keyword>
<evidence type="ECO:0000256" key="14">
    <source>
        <dbReference type="SAM" id="Phobius"/>
    </source>
</evidence>
<evidence type="ECO:0000256" key="9">
    <source>
        <dbReference type="ARBA" id="ARBA00023004"/>
    </source>
</evidence>